<dbReference type="PROSITE" id="PS51352">
    <property type="entry name" value="THIOREDOXIN_2"/>
    <property type="match status" value="1"/>
</dbReference>
<organism evidence="4 5">
    <name type="scientific">Candidatus Ornithomonoglobus intestinigallinarum</name>
    <dbReference type="NCBI Taxonomy" id="2840894"/>
    <lineage>
        <taxon>Bacteria</taxon>
        <taxon>Bacillati</taxon>
        <taxon>Bacillota</taxon>
        <taxon>Clostridia</taxon>
        <taxon>Candidatus Ornithomonoglobus</taxon>
    </lineage>
</organism>
<dbReference type="PANTHER" id="PTHR42852:SF13">
    <property type="entry name" value="PROTEIN DIPZ"/>
    <property type="match status" value="1"/>
</dbReference>
<gene>
    <name evidence="4" type="ORF">IAA60_09340</name>
</gene>
<dbReference type="PANTHER" id="PTHR42852">
    <property type="entry name" value="THIOL:DISULFIDE INTERCHANGE PROTEIN DSBE"/>
    <property type="match status" value="1"/>
</dbReference>
<dbReference type="CDD" id="cd02966">
    <property type="entry name" value="TlpA_like_family"/>
    <property type="match status" value="1"/>
</dbReference>
<evidence type="ECO:0000256" key="1">
    <source>
        <dbReference type="SAM" id="MobiDB-lite"/>
    </source>
</evidence>
<keyword evidence="2" id="KW-1133">Transmembrane helix</keyword>
<dbReference type="InterPro" id="IPR013766">
    <property type="entry name" value="Thioredoxin_domain"/>
</dbReference>
<dbReference type="InterPro" id="IPR017937">
    <property type="entry name" value="Thioredoxin_CS"/>
</dbReference>
<dbReference type="InterPro" id="IPR036249">
    <property type="entry name" value="Thioredoxin-like_sf"/>
</dbReference>
<dbReference type="SUPFAM" id="SSF52833">
    <property type="entry name" value="Thioredoxin-like"/>
    <property type="match status" value="1"/>
</dbReference>
<dbReference type="InterPro" id="IPR050553">
    <property type="entry name" value="Thioredoxin_ResA/DsbE_sf"/>
</dbReference>
<dbReference type="Pfam" id="PF00578">
    <property type="entry name" value="AhpC-TSA"/>
    <property type="match status" value="1"/>
</dbReference>
<reference evidence="4" key="2">
    <citation type="journal article" date="2021" name="PeerJ">
        <title>Extensive microbial diversity within the chicken gut microbiome revealed by metagenomics and culture.</title>
        <authorList>
            <person name="Gilroy R."/>
            <person name="Ravi A."/>
            <person name="Getino M."/>
            <person name="Pursley I."/>
            <person name="Horton D.L."/>
            <person name="Alikhan N.F."/>
            <person name="Baker D."/>
            <person name="Gharbi K."/>
            <person name="Hall N."/>
            <person name="Watson M."/>
            <person name="Adriaenssens E.M."/>
            <person name="Foster-Nyarko E."/>
            <person name="Jarju S."/>
            <person name="Secka A."/>
            <person name="Antonio M."/>
            <person name="Oren A."/>
            <person name="Chaudhuri R.R."/>
            <person name="La Ragione R."/>
            <person name="Hildebrand F."/>
            <person name="Pallen M.J."/>
        </authorList>
    </citation>
    <scope>NUCLEOTIDE SEQUENCE</scope>
    <source>
        <strain evidence="4">CHK181-108</strain>
    </source>
</reference>
<proteinExistence type="predicted"/>
<comment type="caution">
    <text evidence="4">The sequence shown here is derived from an EMBL/GenBank/DDBJ whole genome shotgun (WGS) entry which is preliminary data.</text>
</comment>
<dbReference type="GO" id="GO:0016209">
    <property type="term" value="F:antioxidant activity"/>
    <property type="evidence" value="ECO:0007669"/>
    <property type="project" value="InterPro"/>
</dbReference>
<reference evidence="4" key="1">
    <citation type="submission" date="2020-10" db="EMBL/GenBank/DDBJ databases">
        <authorList>
            <person name="Gilroy R."/>
        </authorList>
    </citation>
    <scope>NUCLEOTIDE SEQUENCE</scope>
    <source>
        <strain evidence="4">CHK181-108</strain>
    </source>
</reference>
<feature type="compositionally biased region" description="Basic and acidic residues" evidence="1">
    <location>
        <begin position="50"/>
        <end position="62"/>
    </location>
</feature>
<dbReference type="GO" id="GO:0016491">
    <property type="term" value="F:oxidoreductase activity"/>
    <property type="evidence" value="ECO:0007669"/>
    <property type="project" value="InterPro"/>
</dbReference>
<feature type="domain" description="Thioredoxin" evidence="3">
    <location>
        <begin position="65"/>
        <end position="206"/>
    </location>
</feature>
<dbReference type="AlphaFoldDB" id="A0A9D1KRG4"/>
<evidence type="ECO:0000313" key="5">
    <source>
        <dbReference type="Proteomes" id="UP000824165"/>
    </source>
</evidence>
<accession>A0A9D1KRG4</accession>
<dbReference type="Proteomes" id="UP000824165">
    <property type="component" value="Unassembled WGS sequence"/>
</dbReference>
<evidence type="ECO:0000259" key="3">
    <source>
        <dbReference type="PROSITE" id="PS51352"/>
    </source>
</evidence>
<feature type="region of interest" description="Disordered" evidence="1">
    <location>
        <begin position="34"/>
        <end position="67"/>
    </location>
</feature>
<dbReference type="Gene3D" id="3.40.30.10">
    <property type="entry name" value="Glutaredoxin"/>
    <property type="match status" value="1"/>
</dbReference>
<feature type="transmembrane region" description="Helical" evidence="2">
    <location>
        <begin position="7"/>
        <end position="25"/>
    </location>
</feature>
<evidence type="ECO:0000256" key="2">
    <source>
        <dbReference type="SAM" id="Phobius"/>
    </source>
</evidence>
<dbReference type="EMBL" id="DVLU01000101">
    <property type="protein sequence ID" value="HIT86086.1"/>
    <property type="molecule type" value="Genomic_DNA"/>
</dbReference>
<dbReference type="InterPro" id="IPR000866">
    <property type="entry name" value="AhpC/TSA"/>
</dbReference>
<protein>
    <submittedName>
        <fullName evidence="4">TlpA family protein disulfide reductase</fullName>
    </submittedName>
</protein>
<name>A0A9D1KRG4_9FIRM</name>
<evidence type="ECO:0000313" key="4">
    <source>
        <dbReference type="EMBL" id="HIT86086.1"/>
    </source>
</evidence>
<dbReference type="PROSITE" id="PS00194">
    <property type="entry name" value="THIOREDOXIN_1"/>
    <property type="match status" value="1"/>
</dbReference>
<keyword evidence="2" id="KW-0472">Membrane</keyword>
<sequence>MRKNKSLIIMAVIFVVLIAGAYVLYARLGTDNPTDKLTVTETDETSYETAKPDGEPDEKTAEQEETQTVAAPDFTVYDADGNAVTLLQNTGKPVIVNFWASWCGPCKSEMPDFDKLYKELGDDIVFMMVNMTDGSRETVETASEYISDNGYSFPVYYDTEQDAAITYGASAIPMTVFIDADGNAAAQARGAINEETIRKGIDMIMN</sequence>
<keyword evidence="2" id="KW-0812">Transmembrane</keyword>